<dbReference type="PANTHER" id="PTHR43710">
    <property type="entry name" value="2-HYDROXYACYL-COA LYASE"/>
    <property type="match status" value="1"/>
</dbReference>
<keyword evidence="3" id="KW-0460">Magnesium</keyword>
<dbReference type="GO" id="GO:0001561">
    <property type="term" value="P:fatty acid alpha-oxidation"/>
    <property type="evidence" value="ECO:0007669"/>
    <property type="project" value="TreeGrafter"/>
</dbReference>
<evidence type="ECO:0000256" key="3">
    <source>
        <dbReference type="ARBA" id="ARBA00022842"/>
    </source>
</evidence>
<reference evidence="7 8" key="1">
    <citation type="journal article" date="2015" name="Annu Rev Anim Biosci">
        <title>The Genome 10K Project: a way forward.</title>
        <authorList>
            <person name="Koepfli K.P."/>
            <person name="Paten B."/>
            <person name="O'Brien S.J."/>
            <person name="Koepfli K.P."/>
            <person name="Paten B."/>
            <person name="Antunes A."/>
            <person name="Belov K."/>
            <person name="Bustamante C."/>
            <person name="Castoe T.A."/>
            <person name="Clawson H."/>
            <person name="Crawford A.J."/>
            <person name="Diekhans M."/>
            <person name="Distel D."/>
            <person name="Durbin R."/>
            <person name="Earl D."/>
            <person name="Fujita M.K."/>
            <person name="Gamble T."/>
            <person name="Georges A."/>
            <person name="Gemmell N."/>
            <person name="Gilbert M.T."/>
            <person name="Graves J.M."/>
            <person name="Green R.E."/>
            <person name="Hickey G."/>
            <person name="Jarvis E.D."/>
            <person name="Johnson W."/>
            <person name="Komissarov A."/>
            <person name="Korf I."/>
            <person name="Kuhn R."/>
            <person name="Larkin D.M."/>
            <person name="Lewin H."/>
            <person name="Lopez J.V."/>
            <person name="Ma J."/>
            <person name="Marques-Bonet T."/>
            <person name="Miller W."/>
            <person name="Murphy R."/>
            <person name="Pevzner P."/>
            <person name="Shapiro B."/>
            <person name="Steiner C."/>
            <person name="Tamazian G."/>
            <person name="Venkatesh B."/>
            <person name="Wang J."/>
            <person name="Wayne R."/>
            <person name="Wiley E."/>
            <person name="Yang H."/>
            <person name="Zhang G."/>
            <person name="Haussler D."/>
            <person name="Ryder O."/>
            <person name="O'Brien S.J."/>
        </authorList>
    </citation>
    <scope>NUCLEOTIDE SEQUENCE</scope>
</reference>
<dbReference type="Proteomes" id="UP000585614">
    <property type="component" value="Unassembled WGS sequence"/>
</dbReference>
<dbReference type="Proteomes" id="UP000472240">
    <property type="component" value="Chromosome 17"/>
</dbReference>
<dbReference type="GeneTree" id="ENSGT00940000156802"/>
<proteinExistence type="predicted"/>
<evidence type="ECO:0000313" key="7">
    <source>
        <dbReference type="Ensembl" id="ENSRFEP00010021374.1"/>
    </source>
</evidence>
<comment type="cofactor">
    <cofactor evidence="1">
        <name>thiamine diphosphate</name>
        <dbReference type="ChEBI" id="CHEBI:58937"/>
    </cofactor>
</comment>
<name>A0A671FC66_RHIFE</name>
<dbReference type="PANTHER" id="PTHR43710:SF2">
    <property type="entry name" value="2-HYDROXYACYL-COA LYASE 1"/>
    <property type="match status" value="1"/>
</dbReference>
<dbReference type="GO" id="GO:0030976">
    <property type="term" value="F:thiamine pyrophosphate binding"/>
    <property type="evidence" value="ECO:0007669"/>
    <property type="project" value="InterPro"/>
</dbReference>
<reference evidence="7 8" key="2">
    <citation type="journal article" date="2018" name="Annu Rev Anim Biosci">
        <title>Bat Biology, Genomes, and the Bat1K Project: To Generate Chromosome-Level Genomes for All Living Bat Species.</title>
        <authorList>
            <person name="Teeling E.C."/>
            <person name="Vernes S.C."/>
            <person name="Davalos L.M."/>
            <person name="Ray D.A."/>
            <person name="Gilbert M.T.P."/>
            <person name="Myers E."/>
        </authorList>
    </citation>
    <scope>NUCLEOTIDE SEQUENCE</scope>
</reference>
<dbReference type="InterPro" id="IPR029061">
    <property type="entry name" value="THDP-binding"/>
</dbReference>
<sequence length="122" mass="12535">MSESNSAERSDGTDGQVSGATVVAQALKTQNVEYMFGIVGIPVTEIAVAAQQLGIRYVGMRNEQAACYAASAVGYLTGRPGVCLVVSGPGLVHALGGMANANMNCWLKLVDYIANSLPGQAA</sequence>
<reference evidence="6 9" key="4">
    <citation type="journal article" date="2020" name="Nature">
        <title>Six reference-quality genomes reveal evolution of bat adaptations.</title>
        <authorList>
            <person name="Jebb D."/>
            <person name="Huang Z."/>
            <person name="Pippel M."/>
            <person name="Hughes G.M."/>
            <person name="Lavrichenko K."/>
            <person name="Devanna P."/>
            <person name="Winkler S."/>
            <person name="Jermiin L.S."/>
            <person name="Skirmuntt E.C."/>
            <person name="Katzourakis A."/>
            <person name="Burkitt-Gray L."/>
            <person name="Ray D.A."/>
            <person name="Sullivan K.A.M."/>
            <person name="Roscito J.G."/>
            <person name="Kirilenko B.M."/>
            <person name="Davalos L.M."/>
            <person name="Corthals A.P."/>
            <person name="Power M.L."/>
            <person name="Jones G."/>
            <person name="Ransome R.D."/>
            <person name="Dechmann D.K.N."/>
            <person name="Locatelli A.G."/>
            <person name="Puechmaille S.J."/>
            <person name="Fedrigo O."/>
            <person name="Jarvis E.D."/>
            <person name="Hiller M."/>
            <person name="Vernes S.C."/>
            <person name="Myers E.W."/>
            <person name="Teeling E.C."/>
        </authorList>
    </citation>
    <scope>NUCLEOTIDE SEQUENCE [LARGE SCALE GENOMIC DNA]</scope>
    <source>
        <strain evidence="6">MRhiFer1</strain>
        <tissue evidence="6">Lung</tissue>
    </source>
</reference>
<dbReference type="GO" id="GO:0005777">
    <property type="term" value="C:peroxisome"/>
    <property type="evidence" value="ECO:0007669"/>
    <property type="project" value="TreeGrafter"/>
</dbReference>
<organism evidence="7 8">
    <name type="scientific">Rhinolophus ferrumequinum</name>
    <name type="common">Greater horseshoe bat</name>
    <dbReference type="NCBI Taxonomy" id="59479"/>
    <lineage>
        <taxon>Eukaryota</taxon>
        <taxon>Metazoa</taxon>
        <taxon>Chordata</taxon>
        <taxon>Craniata</taxon>
        <taxon>Vertebrata</taxon>
        <taxon>Euteleostomi</taxon>
        <taxon>Mammalia</taxon>
        <taxon>Eutheria</taxon>
        <taxon>Laurasiatheria</taxon>
        <taxon>Chiroptera</taxon>
        <taxon>Yinpterochiroptera</taxon>
        <taxon>Rhinolophoidea</taxon>
        <taxon>Rhinolophidae</taxon>
        <taxon>Rhinolophinae</taxon>
        <taxon>Rhinolophus</taxon>
    </lineage>
</organism>
<dbReference type="Gene3D" id="3.40.50.970">
    <property type="match status" value="1"/>
</dbReference>
<evidence type="ECO:0000313" key="6">
    <source>
        <dbReference type="EMBL" id="KAF6312891.1"/>
    </source>
</evidence>
<reference evidence="7" key="5">
    <citation type="submission" date="2025-05" db="UniProtKB">
        <authorList>
            <consortium name="Ensembl"/>
        </authorList>
    </citation>
    <scope>IDENTIFICATION</scope>
</reference>
<dbReference type="AlphaFoldDB" id="A0A671FC66"/>
<gene>
    <name evidence="7" type="primary">HACL1</name>
    <name evidence="6" type="ORF">mRhiFer1_006182</name>
</gene>
<dbReference type="Pfam" id="PF02776">
    <property type="entry name" value="TPP_enzyme_N"/>
    <property type="match status" value="1"/>
</dbReference>
<evidence type="ECO:0000313" key="9">
    <source>
        <dbReference type="Proteomes" id="UP000585614"/>
    </source>
</evidence>
<dbReference type="GO" id="GO:0016829">
    <property type="term" value="F:lyase activity"/>
    <property type="evidence" value="ECO:0007669"/>
    <property type="project" value="UniProtKB-KW"/>
</dbReference>
<evidence type="ECO:0000256" key="1">
    <source>
        <dbReference type="ARBA" id="ARBA00001964"/>
    </source>
</evidence>
<protein>
    <submittedName>
        <fullName evidence="6 7">2-hydroxyacyl-CoA lyase 1</fullName>
    </submittedName>
</protein>
<dbReference type="EMBL" id="JACAGC010000016">
    <property type="protein sequence ID" value="KAF6312891.1"/>
    <property type="molecule type" value="Genomic_DNA"/>
</dbReference>
<evidence type="ECO:0000259" key="5">
    <source>
        <dbReference type="Pfam" id="PF02776"/>
    </source>
</evidence>
<keyword evidence="4 6" id="KW-0456">Lyase</keyword>
<reference evidence="7 8" key="3">
    <citation type="submission" date="2018-12" db="EMBL/GenBank/DDBJ databases">
        <title>G10K-VGP greater horseshoe bat female genome, primary haplotype.</title>
        <authorList>
            <person name="Teeling E."/>
            <person name="Myers G."/>
            <person name="Vernes S."/>
            <person name="Pippel M."/>
            <person name="Winkler S."/>
            <person name="Fedrigo O."/>
            <person name="Rhie A."/>
            <person name="Koren S."/>
            <person name="Phillippy A."/>
            <person name="Lewin H."/>
            <person name="Damas J."/>
            <person name="Howe K."/>
            <person name="Mountcastle J."/>
            <person name="Jarvis E.D."/>
        </authorList>
    </citation>
    <scope>NUCLEOTIDE SEQUENCE [LARGE SCALE GENOMIC DNA]</scope>
</reference>
<dbReference type="Ensembl" id="ENSRFET00010023268.1">
    <property type="protein sequence ID" value="ENSRFEP00010021374.1"/>
    <property type="gene ID" value="ENSRFEG00010014213.1"/>
</dbReference>
<evidence type="ECO:0000256" key="4">
    <source>
        <dbReference type="ARBA" id="ARBA00023239"/>
    </source>
</evidence>
<evidence type="ECO:0000256" key="2">
    <source>
        <dbReference type="ARBA" id="ARBA00022723"/>
    </source>
</evidence>
<accession>A0A671FC66</accession>
<dbReference type="InterPro" id="IPR045025">
    <property type="entry name" value="HACL1-like"/>
</dbReference>
<keyword evidence="8" id="KW-1185">Reference proteome</keyword>
<feature type="domain" description="Thiamine pyrophosphate enzyme N-terminal TPP-binding" evidence="5">
    <location>
        <begin position="18"/>
        <end position="104"/>
    </location>
</feature>
<dbReference type="CDD" id="cd07035">
    <property type="entry name" value="TPP_PYR_POX_like"/>
    <property type="match status" value="1"/>
</dbReference>
<dbReference type="SUPFAM" id="SSF52518">
    <property type="entry name" value="Thiamin diphosphate-binding fold (THDP-binding)"/>
    <property type="match status" value="1"/>
</dbReference>
<evidence type="ECO:0000313" key="8">
    <source>
        <dbReference type="Proteomes" id="UP000472240"/>
    </source>
</evidence>
<dbReference type="InterPro" id="IPR012001">
    <property type="entry name" value="Thiamin_PyroP_enz_TPP-bd_dom"/>
</dbReference>
<dbReference type="GO" id="GO:0046872">
    <property type="term" value="F:metal ion binding"/>
    <property type="evidence" value="ECO:0007669"/>
    <property type="project" value="UniProtKB-KW"/>
</dbReference>
<keyword evidence="2" id="KW-0479">Metal-binding</keyword>